<evidence type="ECO:0000313" key="14">
    <source>
        <dbReference type="EMBL" id="CAH2321530.1"/>
    </source>
</evidence>
<dbReference type="GO" id="GO:0016605">
    <property type="term" value="C:PML body"/>
    <property type="evidence" value="ECO:0007669"/>
    <property type="project" value="UniProtKB-SubCell"/>
</dbReference>
<evidence type="ECO:0000313" key="15">
    <source>
        <dbReference type="Proteomes" id="UP001295444"/>
    </source>
</evidence>
<feature type="region of interest" description="Disordered" evidence="12">
    <location>
        <begin position="113"/>
        <end position="157"/>
    </location>
</feature>
<dbReference type="GO" id="GO:0000932">
    <property type="term" value="C:P-body"/>
    <property type="evidence" value="ECO:0007669"/>
    <property type="project" value="UniProtKB-SubCell"/>
</dbReference>
<keyword evidence="5" id="KW-0963">Cytoplasm</keyword>
<keyword evidence="15" id="KW-1185">Reference proteome</keyword>
<dbReference type="InterPro" id="IPR039900">
    <property type="entry name" value="Pat1-like"/>
</dbReference>
<dbReference type="PANTHER" id="PTHR21551">
    <property type="entry name" value="TOPOISOMERASE II-ASSOCIATED PROTEIN PAT1"/>
    <property type="match status" value="1"/>
</dbReference>
<evidence type="ECO:0000256" key="10">
    <source>
        <dbReference type="ARBA" id="ARBA00041591"/>
    </source>
</evidence>
<evidence type="ECO:0000259" key="13">
    <source>
        <dbReference type="Pfam" id="PF09770"/>
    </source>
</evidence>
<gene>
    <name evidence="14" type="ORF">PECUL_23A024029</name>
</gene>
<feature type="compositionally biased region" description="Basic and acidic residues" evidence="12">
    <location>
        <begin position="403"/>
        <end position="417"/>
    </location>
</feature>
<dbReference type="GO" id="GO:0033962">
    <property type="term" value="P:P-body assembly"/>
    <property type="evidence" value="ECO:0007669"/>
    <property type="project" value="TreeGrafter"/>
</dbReference>
<evidence type="ECO:0000256" key="1">
    <source>
        <dbReference type="ARBA" id="ARBA00004201"/>
    </source>
</evidence>
<reference evidence="14" key="1">
    <citation type="submission" date="2022-03" db="EMBL/GenBank/DDBJ databases">
        <authorList>
            <person name="Alioto T."/>
            <person name="Alioto T."/>
            <person name="Gomez Garrido J."/>
        </authorList>
    </citation>
    <scope>NUCLEOTIDE SEQUENCE</scope>
</reference>
<evidence type="ECO:0000256" key="6">
    <source>
        <dbReference type="ARBA" id="ARBA00022553"/>
    </source>
</evidence>
<dbReference type="PANTHER" id="PTHR21551:SF2">
    <property type="entry name" value="PROTEIN PAT1 HOMOLOG 1"/>
    <property type="match status" value="1"/>
</dbReference>
<dbReference type="AlphaFoldDB" id="A0AAD1TEF7"/>
<evidence type="ECO:0000256" key="8">
    <source>
        <dbReference type="ARBA" id="ARBA00023242"/>
    </source>
</evidence>
<dbReference type="EMBL" id="OW240922">
    <property type="protein sequence ID" value="CAH2321530.1"/>
    <property type="molecule type" value="Genomic_DNA"/>
</dbReference>
<comment type="similarity">
    <text evidence="4">Belongs to the PAT1 family.</text>
</comment>
<protein>
    <recommendedName>
        <fullName evidence="9">Protein PAT1 homolog 1</fullName>
    </recommendedName>
    <alternativeName>
        <fullName evidence="11">PAT1-like protein 1</fullName>
    </alternativeName>
    <alternativeName>
        <fullName evidence="10">Protein PAT1 homolog b</fullName>
    </alternativeName>
</protein>
<dbReference type="GO" id="GO:0000290">
    <property type="term" value="P:deadenylation-dependent decapping of nuclear-transcribed mRNA"/>
    <property type="evidence" value="ECO:0007669"/>
    <property type="project" value="InterPro"/>
</dbReference>
<keyword evidence="8" id="KW-0539">Nucleus</keyword>
<evidence type="ECO:0000256" key="12">
    <source>
        <dbReference type="SAM" id="MobiDB-lite"/>
    </source>
</evidence>
<evidence type="ECO:0000256" key="5">
    <source>
        <dbReference type="ARBA" id="ARBA00022490"/>
    </source>
</evidence>
<proteinExistence type="inferred from homology"/>
<name>A0AAD1TEF7_PELCU</name>
<feature type="compositionally biased region" description="Basic and acidic residues" evidence="12">
    <location>
        <begin position="202"/>
        <end position="215"/>
    </location>
</feature>
<comment type="subcellular location">
    <subcellularLocation>
        <location evidence="1">Cytoplasm</location>
        <location evidence="1">P-body</location>
    </subcellularLocation>
    <subcellularLocation>
        <location evidence="3">Nucleus speckle</location>
    </subcellularLocation>
    <subcellularLocation>
        <location evidence="2">Nucleus</location>
        <location evidence="2">PML body</location>
    </subcellularLocation>
</comment>
<dbReference type="Pfam" id="PF09770">
    <property type="entry name" value="PAT1"/>
    <property type="match status" value="1"/>
</dbReference>
<evidence type="ECO:0000256" key="3">
    <source>
        <dbReference type="ARBA" id="ARBA00004324"/>
    </source>
</evidence>
<evidence type="ECO:0000256" key="2">
    <source>
        <dbReference type="ARBA" id="ARBA00004322"/>
    </source>
</evidence>
<keyword evidence="7" id="KW-0694">RNA-binding</keyword>
<evidence type="ECO:0000256" key="7">
    <source>
        <dbReference type="ARBA" id="ARBA00022884"/>
    </source>
</evidence>
<dbReference type="Proteomes" id="UP001295444">
    <property type="component" value="Chromosome 11"/>
</dbReference>
<dbReference type="GO" id="GO:0016607">
    <property type="term" value="C:nuclear speck"/>
    <property type="evidence" value="ECO:0007669"/>
    <property type="project" value="UniProtKB-SubCell"/>
</dbReference>
<evidence type="ECO:0000256" key="9">
    <source>
        <dbReference type="ARBA" id="ARBA00041130"/>
    </source>
</evidence>
<accession>A0AAD1TEF7</accession>
<keyword evidence="6" id="KW-0597">Phosphoprotein</keyword>
<feature type="compositionally biased region" description="Basic and acidic residues" evidence="12">
    <location>
        <begin position="18"/>
        <end position="49"/>
    </location>
</feature>
<dbReference type="InterPro" id="IPR019167">
    <property type="entry name" value="PAT1_dom"/>
</dbReference>
<feature type="region of interest" description="Disordered" evidence="12">
    <location>
        <begin position="1"/>
        <end position="49"/>
    </location>
</feature>
<feature type="region of interest" description="Disordered" evidence="12">
    <location>
        <begin position="352"/>
        <end position="418"/>
    </location>
</feature>
<feature type="domain" description="mRNA decay factor PAT1" evidence="13">
    <location>
        <begin position="491"/>
        <end position="640"/>
    </location>
</feature>
<dbReference type="GO" id="GO:0003723">
    <property type="term" value="F:RNA binding"/>
    <property type="evidence" value="ECO:0007669"/>
    <property type="project" value="UniProtKB-KW"/>
</dbReference>
<evidence type="ECO:0000256" key="4">
    <source>
        <dbReference type="ARBA" id="ARBA00009138"/>
    </source>
</evidence>
<evidence type="ECO:0000256" key="11">
    <source>
        <dbReference type="ARBA" id="ARBA00042386"/>
    </source>
</evidence>
<feature type="region of interest" description="Disordered" evidence="12">
    <location>
        <begin position="195"/>
        <end position="228"/>
    </location>
</feature>
<organism evidence="14 15">
    <name type="scientific">Pelobates cultripes</name>
    <name type="common">Western spadefoot toad</name>
    <dbReference type="NCBI Taxonomy" id="61616"/>
    <lineage>
        <taxon>Eukaryota</taxon>
        <taxon>Metazoa</taxon>
        <taxon>Chordata</taxon>
        <taxon>Craniata</taxon>
        <taxon>Vertebrata</taxon>
        <taxon>Euteleostomi</taxon>
        <taxon>Amphibia</taxon>
        <taxon>Batrachia</taxon>
        <taxon>Anura</taxon>
        <taxon>Pelobatoidea</taxon>
        <taxon>Pelobatidae</taxon>
        <taxon>Pelobates</taxon>
    </lineage>
</organism>
<sequence length="781" mass="86961">MKVKRYHQAPAEVTNQRARTERRNVAVGQSERRYGKRRELVRAPGKKEDEACRRGLTMLRCQSLDDGDGYPDLEEDEDIDQFNDDTFGAGAIDDDWREAHERLAEMEEKLPPSHIFGRASPNLDPLGEQQEELEHSLSQLVKESEEPSLPQGSRTQISSGMNSCIWNSASTLRPIRGPLLTEDMTPLSILHEYGLAPLPPPSHDDLERDASERALPRRSTSPVIGSPPVLAVPIGTPPKHGVGPAFSQQQVLCPNPIHIRASSSHFGSHPSNPASLLRHPFPSALSPLQRAQLLGGAQAAPGRLSPSHFSRAAGLHTTSLTSAAPKLLQGHVGQMVAAGGAGFRPFFGVHPPTAPGAHLNNLRPQPQFRPDTTHLHPQHRRLLHQRQQNRNQHRGVNGSSGDRSSRPSHSESRHRDPYAGLMLQREKEWVCRIQLLQLQSTDPYHDDFYYQNYFEKLDKLSASQDKPREGPKKERTKLITPQVAKLEHTYKPVQFEGSLGKLTVSSVNNPRKMIDAVATSRSDEDENREKQVRDKRRQTLVVIEKAFSVVLHLEDFERRFAMTCEEEERLALHEERKQKLQKLSEIFRGREGGEKAAEEQFVQIMCIRKGKRMIARVLPLLSVQSATSLLCTIAHNLPFLIKKDVQDQALLYLAGPCTLVLNQLSPAALASVLQSLCGSAITPPQQQLSSVLQNKFGLTLLCQILDRGEELLNSEDSSVFSQSQWTSLIAQIAQCILQTPSPSLSQPPCSPGNALVHFSRYLDAQNLSQLQSKLSSTSSTQ</sequence>